<gene>
    <name evidence="1" type="ORF">H6H03_26450</name>
</gene>
<protein>
    <submittedName>
        <fullName evidence="1">Uncharacterized protein</fullName>
    </submittedName>
</protein>
<dbReference type="EMBL" id="JACJTU010000031">
    <property type="protein sequence ID" value="MBD2737385.1"/>
    <property type="molecule type" value="Genomic_DNA"/>
</dbReference>
<keyword evidence="2" id="KW-1185">Reference proteome</keyword>
<evidence type="ECO:0000313" key="2">
    <source>
        <dbReference type="Proteomes" id="UP000637383"/>
    </source>
</evidence>
<dbReference type="Proteomes" id="UP000637383">
    <property type="component" value="Unassembled WGS sequence"/>
</dbReference>
<evidence type="ECO:0000313" key="1">
    <source>
        <dbReference type="EMBL" id="MBD2737385.1"/>
    </source>
</evidence>
<organism evidence="1 2">
    <name type="scientific">Nostoc paludosum FACHB-159</name>
    <dbReference type="NCBI Taxonomy" id="2692908"/>
    <lineage>
        <taxon>Bacteria</taxon>
        <taxon>Bacillati</taxon>
        <taxon>Cyanobacteriota</taxon>
        <taxon>Cyanophyceae</taxon>
        <taxon>Nostocales</taxon>
        <taxon>Nostocaceae</taxon>
        <taxon>Nostoc</taxon>
    </lineage>
</organism>
<sequence>MKKLEIATGFAQYKVLLAILGVLTSLASFEVFKLNQKQHEKYVAEKQKACQQALDIANQYVEGDRTLRGVRYAAIAQEQFNKKINHPGISTDFQSGKNYILMYSQPTSLIPDNPRHEGKLFERLSQKTDKYLPEPLMVTGQKISGNKAQVTSACSPNPFTVALDNLYEIAQPIDINPYLPPFSSF</sequence>
<dbReference type="RefSeq" id="WP_190957971.1">
    <property type="nucleotide sequence ID" value="NZ_JACJTU010000031.1"/>
</dbReference>
<comment type="caution">
    <text evidence="1">The sequence shown here is derived from an EMBL/GenBank/DDBJ whole genome shotgun (WGS) entry which is preliminary data.</text>
</comment>
<proteinExistence type="predicted"/>
<name>A0ABR8KGG1_9NOSO</name>
<accession>A0ABR8KGG1</accession>
<reference evidence="1 2" key="1">
    <citation type="journal article" date="2020" name="ISME J.">
        <title>Comparative genomics reveals insights into cyanobacterial evolution and habitat adaptation.</title>
        <authorList>
            <person name="Chen M.Y."/>
            <person name="Teng W.K."/>
            <person name="Zhao L."/>
            <person name="Hu C.X."/>
            <person name="Zhou Y.K."/>
            <person name="Han B.P."/>
            <person name="Song L.R."/>
            <person name="Shu W.S."/>
        </authorList>
    </citation>
    <scope>NUCLEOTIDE SEQUENCE [LARGE SCALE GENOMIC DNA]</scope>
    <source>
        <strain evidence="1 2">FACHB-159</strain>
    </source>
</reference>